<dbReference type="GO" id="GO:0016020">
    <property type="term" value="C:membrane"/>
    <property type="evidence" value="ECO:0007669"/>
    <property type="project" value="GOC"/>
</dbReference>
<evidence type="ECO:0000256" key="5">
    <source>
        <dbReference type="ARBA" id="ARBA00022919"/>
    </source>
</evidence>
<evidence type="ECO:0000259" key="16">
    <source>
        <dbReference type="Pfam" id="PF21708"/>
    </source>
</evidence>
<dbReference type="FunFam" id="3.20.20.80:FF:000026">
    <property type="entry name" value="galactocerebrosidase precursor"/>
    <property type="match status" value="1"/>
</dbReference>
<dbReference type="PANTHER" id="PTHR15172">
    <property type="entry name" value="GALACTOCEREBROSIDASE"/>
    <property type="match status" value="1"/>
</dbReference>
<dbReference type="AlphaFoldDB" id="A0A8S9YNV9"/>
<name>A0A8S9YNV9_9TREM</name>
<dbReference type="InterPro" id="IPR049162">
    <property type="entry name" value="GH59_C"/>
</dbReference>
<evidence type="ECO:0000256" key="11">
    <source>
        <dbReference type="ARBA" id="ARBA00033098"/>
    </source>
</evidence>
<evidence type="ECO:0000256" key="1">
    <source>
        <dbReference type="ARBA" id="ARBA00005637"/>
    </source>
</evidence>
<evidence type="ECO:0000256" key="8">
    <source>
        <dbReference type="ARBA" id="ARBA00023157"/>
    </source>
</evidence>
<keyword evidence="7" id="KW-0443">Lipid metabolism</keyword>
<dbReference type="InterPro" id="IPR017853">
    <property type="entry name" value="GH"/>
</dbReference>
<accession>A0A8S9YNV9</accession>
<dbReference type="GO" id="GO:0004336">
    <property type="term" value="F:galactosylceramidase activity"/>
    <property type="evidence" value="ECO:0007669"/>
    <property type="project" value="UniProtKB-EC"/>
</dbReference>
<evidence type="ECO:0000259" key="15">
    <source>
        <dbReference type="Pfam" id="PF17387"/>
    </source>
</evidence>
<keyword evidence="4" id="KW-0378">Hydrolase</keyword>
<protein>
    <recommendedName>
        <fullName evidence="2">galactosylceramidase</fullName>
        <ecNumber evidence="2">3.2.1.46</ecNumber>
    </recommendedName>
    <alternativeName>
        <fullName evidence="11">Galactosylceramidase</fullName>
    </alternativeName>
</protein>
<comment type="similarity">
    <text evidence="1">Belongs to the glycosyl hydrolase 59 family.</text>
</comment>
<dbReference type="Gene3D" id="3.20.20.70">
    <property type="entry name" value="Aldolase class I"/>
    <property type="match status" value="1"/>
</dbReference>
<dbReference type="InterPro" id="IPR049161">
    <property type="entry name" value="GH59_cat"/>
</dbReference>
<dbReference type="Proteomes" id="UP000822476">
    <property type="component" value="Unassembled WGS sequence"/>
</dbReference>
<dbReference type="Pfam" id="PF17387">
    <property type="entry name" value="Glyco_hydro_59M"/>
    <property type="match status" value="1"/>
</dbReference>
<feature type="active site" description="Nucleophile" evidence="12">
    <location>
        <position position="246"/>
    </location>
</feature>
<dbReference type="InterPro" id="IPR035394">
    <property type="entry name" value="Glyco_hydro_59_dom"/>
</dbReference>
<dbReference type="InterPro" id="IPR013785">
    <property type="entry name" value="Aldolase_TIM"/>
</dbReference>
<dbReference type="InterPro" id="IPR001286">
    <property type="entry name" value="Glyco_hydro_59"/>
</dbReference>
<evidence type="ECO:0000256" key="2">
    <source>
        <dbReference type="ARBA" id="ARBA00012657"/>
    </source>
</evidence>
<gene>
    <name evidence="17" type="ORF">EG68_05948</name>
</gene>
<evidence type="ECO:0000256" key="12">
    <source>
        <dbReference type="PIRSR" id="PIRSR601286-50"/>
    </source>
</evidence>
<keyword evidence="18" id="KW-1185">Reference proteome</keyword>
<evidence type="ECO:0000256" key="9">
    <source>
        <dbReference type="ARBA" id="ARBA00023180"/>
    </source>
</evidence>
<dbReference type="EC" id="3.2.1.46" evidence="2"/>
<evidence type="ECO:0000259" key="14">
    <source>
        <dbReference type="Pfam" id="PF02057"/>
    </source>
</evidence>
<evidence type="ECO:0000256" key="7">
    <source>
        <dbReference type="ARBA" id="ARBA00023098"/>
    </source>
</evidence>
<proteinExistence type="inferred from homology"/>
<evidence type="ECO:0000256" key="10">
    <source>
        <dbReference type="ARBA" id="ARBA00023295"/>
    </source>
</evidence>
<keyword evidence="5" id="KW-0746">Sphingolipid metabolism</keyword>
<dbReference type="PRINTS" id="PR00850">
    <property type="entry name" value="GLHYDRLASE59"/>
</dbReference>
<keyword evidence="6" id="KW-0442">Lipid degradation</keyword>
<comment type="caution">
    <text evidence="17">The sequence shown here is derived from an EMBL/GenBank/DDBJ whole genome shotgun (WGS) entry which is preliminary data.</text>
</comment>
<keyword evidence="10" id="KW-0326">Glycosidase</keyword>
<feature type="chain" id="PRO_5035848579" description="galactosylceramidase" evidence="13">
    <location>
        <begin position="18"/>
        <end position="677"/>
    </location>
</feature>
<dbReference type="OrthoDB" id="440760at2759"/>
<dbReference type="Pfam" id="PF21708">
    <property type="entry name" value="Glyco_hydro_59_C"/>
    <property type="match status" value="1"/>
</dbReference>
<evidence type="ECO:0000313" key="18">
    <source>
        <dbReference type="Proteomes" id="UP000822476"/>
    </source>
</evidence>
<sequence length="677" mass="75525">MLYVFAILLAFASLSETSIVINPDGPLGRKFEGIGAISGGGATSKLLANYKEQQLNEILDYLFKPGYGASLTQIKVEIGGDSQSTEGTEASHMHTATDKDCTRGYESWLIQKAKEINPNIEIHGLPWAFPGWLGDNPYERPERTADYIVQWVKCMKGTFQVQVDYIGIWNEKSYNVDYIKVLRKALNKAGHEHVKIIVADGDWAIAKDIQKDTELRNAIHAIGAHYPGTWSSNLAQSLNLPLWASEDYSTYNNDVGSGCWARILNQNYVNGMMTSTIAWNLVASYSDKLPFPKCSLMTADEPWSGHYTVNGPVWVTAHTTQFTQPGWTYLKHGTGVGHLPNGGSYVSLVSPDKTQLTIVIETMTHDHSLCIRPALPPYTVKPQTVTFQLAGTSFGNLSSLHVYRTKLRFGKNEESDYFKYIGEVKAVDQQLTLELGIDELYTLSTIKAQDHTFREPPKSENFSLPYTDDFQVRNTGAIREPEYLTPQVGYFELVPENEDEESPTVLQQMALNHPIDWCNVGSNPIAIMGYQDGWEDVRVKSTAMMPSTHGTDSLFVAARVAHGGCDHPNTPGIFGWIDFKKQAYRLTSDLTSVKLLASGQVDLKYDTWYELDLLLKQSKAIFSLNQKVLAEIEDVPIKEAGFVGLGSGGFGYARYANFTLSSTKNLCQRRLLSKKRK</sequence>
<keyword evidence="8" id="KW-1015">Disulfide bond</keyword>
<keyword evidence="9" id="KW-0325">Glycoprotein</keyword>
<feature type="domain" description="Glycosyl hydrolase family 59 C-terminal lectin" evidence="16">
    <location>
        <begin position="487"/>
        <end position="661"/>
    </location>
</feature>
<dbReference type="EMBL" id="JTDE01003128">
    <property type="protein sequence ID" value="KAF7256432.1"/>
    <property type="molecule type" value="Genomic_DNA"/>
</dbReference>
<evidence type="ECO:0000256" key="6">
    <source>
        <dbReference type="ARBA" id="ARBA00022963"/>
    </source>
</evidence>
<dbReference type="GO" id="GO:0006683">
    <property type="term" value="P:galactosylceramide catabolic process"/>
    <property type="evidence" value="ECO:0007669"/>
    <property type="project" value="InterPro"/>
</dbReference>
<dbReference type="Pfam" id="PF02057">
    <property type="entry name" value="Glyco_hydro_59"/>
    <property type="match status" value="1"/>
</dbReference>
<dbReference type="Gene3D" id="2.60.120.560">
    <property type="entry name" value="Exo-inulinase, domain 1"/>
    <property type="match status" value="1"/>
</dbReference>
<evidence type="ECO:0000256" key="4">
    <source>
        <dbReference type="ARBA" id="ARBA00022801"/>
    </source>
</evidence>
<feature type="domain" description="Glycosyl hydrolase family 59 catalytic" evidence="14">
    <location>
        <begin position="31"/>
        <end position="321"/>
    </location>
</feature>
<evidence type="ECO:0000256" key="3">
    <source>
        <dbReference type="ARBA" id="ARBA00022729"/>
    </source>
</evidence>
<organism evidence="17 18">
    <name type="scientific">Paragonimus skrjabini miyazakii</name>
    <dbReference type="NCBI Taxonomy" id="59628"/>
    <lineage>
        <taxon>Eukaryota</taxon>
        <taxon>Metazoa</taxon>
        <taxon>Spiralia</taxon>
        <taxon>Lophotrochozoa</taxon>
        <taxon>Platyhelminthes</taxon>
        <taxon>Trematoda</taxon>
        <taxon>Digenea</taxon>
        <taxon>Plagiorchiida</taxon>
        <taxon>Troglotremata</taxon>
        <taxon>Troglotrematidae</taxon>
        <taxon>Paragonimus</taxon>
    </lineage>
</organism>
<dbReference type="SUPFAM" id="SSF51445">
    <property type="entry name" value="(Trans)glycosidases"/>
    <property type="match status" value="1"/>
</dbReference>
<evidence type="ECO:0000256" key="13">
    <source>
        <dbReference type="SAM" id="SignalP"/>
    </source>
</evidence>
<dbReference type="PANTHER" id="PTHR15172:SF1">
    <property type="entry name" value="GALACTOCEREBROSIDASE"/>
    <property type="match status" value="1"/>
</dbReference>
<dbReference type="GO" id="GO:0005764">
    <property type="term" value="C:lysosome"/>
    <property type="evidence" value="ECO:0007669"/>
    <property type="project" value="TreeGrafter"/>
</dbReference>
<reference evidence="17" key="1">
    <citation type="submission" date="2019-07" db="EMBL/GenBank/DDBJ databases">
        <title>Annotation for the trematode Paragonimus miyazaki's.</title>
        <authorList>
            <person name="Choi Y.-J."/>
        </authorList>
    </citation>
    <scope>NUCLEOTIDE SEQUENCE</scope>
    <source>
        <strain evidence="17">Japan</strain>
    </source>
</reference>
<feature type="domain" description="Glycosyl hydrolase family 59 central" evidence="15">
    <location>
        <begin position="329"/>
        <end position="449"/>
    </location>
</feature>
<feature type="active site" description="Proton donor/acceptor" evidence="12">
    <location>
        <position position="171"/>
    </location>
</feature>
<dbReference type="Gene3D" id="3.20.20.80">
    <property type="entry name" value="Glycosidases"/>
    <property type="match status" value="1"/>
</dbReference>
<evidence type="ECO:0000313" key="17">
    <source>
        <dbReference type="EMBL" id="KAF7256432.1"/>
    </source>
</evidence>
<feature type="signal peptide" evidence="13">
    <location>
        <begin position="1"/>
        <end position="17"/>
    </location>
</feature>
<keyword evidence="3 13" id="KW-0732">Signal</keyword>